<sequence length="40" mass="4507">MLIGQPLSHAVKEVASHYKKIPLPALSGSDIRYFSITYFQ</sequence>
<dbReference type="EMBL" id="AWXA01000051">
    <property type="protein sequence ID" value="ERT57867.1"/>
    <property type="molecule type" value="Genomic_DNA"/>
</dbReference>
<protein>
    <submittedName>
        <fullName evidence="1">Uncharacterized protein</fullName>
    </submittedName>
</protein>
<reference evidence="1 2" key="1">
    <citation type="submission" date="2013-09" db="EMBL/GenBank/DDBJ databases">
        <authorList>
            <person name="Durkin A.S."/>
            <person name="Haft D.R."/>
            <person name="McCorrison J."/>
            <person name="Torralba M."/>
            <person name="Gillis M."/>
            <person name="Haft D.H."/>
            <person name="Methe B."/>
            <person name="Sutton G."/>
            <person name="Nelson K.E."/>
        </authorList>
    </citation>
    <scope>NUCLEOTIDE SEQUENCE [LARGE SCALE GENOMIC DNA]</scope>
    <source>
        <strain evidence="1 2">BV3C16-1</strain>
    </source>
</reference>
<evidence type="ECO:0000313" key="1">
    <source>
        <dbReference type="EMBL" id="ERT57867.1"/>
    </source>
</evidence>
<name>U7UEK5_9FIRM</name>
<dbReference type="Proteomes" id="UP000017090">
    <property type="component" value="Unassembled WGS sequence"/>
</dbReference>
<gene>
    <name evidence="1" type="ORF">HMPREF1250_1129</name>
</gene>
<evidence type="ECO:0000313" key="2">
    <source>
        <dbReference type="Proteomes" id="UP000017090"/>
    </source>
</evidence>
<proteinExistence type="predicted"/>
<comment type="caution">
    <text evidence="1">The sequence shown here is derived from an EMBL/GenBank/DDBJ whole genome shotgun (WGS) entry which is preliminary data.</text>
</comment>
<keyword evidence="2" id="KW-1185">Reference proteome</keyword>
<accession>U7UEK5</accession>
<organism evidence="1 2">
    <name type="scientific">Megasphaera vaginalis</name>
    <name type="common">ex Srinivasan et al. 2021</name>
    <dbReference type="NCBI Taxonomy" id="1111454"/>
    <lineage>
        <taxon>Bacteria</taxon>
        <taxon>Bacillati</taxon>
        <taxon>Bacillota</taxon>
        <taxon>Negativicutes</taxon>
        <taxon>Veillonellales</taxon>
        <taxon>Veillonellaceae</taxon>
        <taxon>Megasphaera</taxon>
    </lineage>
</organism>
<dbReference type="PATRIC" id="fig|1111454.3.peg.1810"/>
<dbReference type="AlphaFoldDB" id="U7UEK5"/>